<dbReference type="InterPro" id="IPR036388">
    <property type="entry name" value="WH-like_DNA-bd_sf"/>
</dbReference>
<evidence type="ECO:0000313" key="8">
    <source>
        <dbReference type="EMBL" id="GFR32432.1"/>
    </source>
</evidence>
<dbReference type="Pfam" id="PF13676">
    <property type="entry name" value="TIR_2"/>
    <property type="match status" value="1"/>
</dbReference>
<dbReference type="Gene3D" id="1.10.10.10">
    <property type="entry name" value="Winged helix-like DNA-binding domain superfamily/Winged helix DNA-binding domain"/>
    <property type="match status" value="1"/>
</dbReference>
<dbReference type="InterPro" id="IPR027417">
    <property type="entry name" value="P-loop_NTPase"/>
</dbReference>
<dbReference type="Pfam" id="PF00531">
    <property type="entry name" value="Death"/>
    <property type="match status" value="1"/>
</dbReference>
<dbReference type="SMART" id="SM00588">
    <property type="entry name" value="NEUZ"/>
    <property type="match status" value="1"/>
</dbReference>
<dbReference type="Gene3D" id="1.10.533.10">
    <property type="entry name" value="Death Domain, Fas"/>
    <property type="match status" value="1"/>
</dbReference>
<keyword evidence="3" id="KW-0863">Zinc-finger</keyword>
<dbReference type="InterPro" id="IPR000157">
    <property type="entry name" value="TIR_dom"/>
</dbReference>
<dbReference type="InterPro" id="IPR011029">
    <property type="entry name" value="DEATH-like_dom_sf"/>
</dbReference>
<dbReference type="InterPro" id="IPR035897">
    <property type="entry name" value="Toll_tir_struct_dom_sf"/>
</dbReference>
<protein>
    <submittedName>
        <fullName evidence="8">Protein neuralized</fullName>
    </submittedName>
</protein>
<evidence type="ECO:0000256" key="4">
    <source>
        <dbReference type="ARBA" id="ARBA00022833"/>
    </source>
</evidence>
<dbReference type="Gene3D" id="3.40.50.300">
    <property type="entry name" value="P-loop containing nucleotide triphosphate hydrolases"/>
    <property type="match status" value="1"/>
</dbReference>
<comment type="caution">
    <text evidence="8">The sequence shown here is derived from an EMBL/GenBank/DDBJ whole genome shotgun (WGS) entry which is preliminary data.</text>
</comment>
<dbReference type="SUPFAM" id="SSF47986">
    <property type="entry name" value="DEATH domain"/>
    <property type="match status" value="1"/>
</dbReference>
<accession>A0A8X6HYS6</accession>
<evidence type="ECO:0000259" key="5">
    <source>
        <dbReference type="PROSITE" id="PS50017"/>
    </source>
</evidence>
<proteinExistence type="predicted"/>
<keyword evidence="4" id="KW-0862">Zinc</keyword>
<dbReference type="Pfam" id="PF07177">
    <property type="entry name" value="Neuralized"/>
    <property type="match status" value="1"/>
</dbReference>
<dbReference type="EMBL" id="BMAO01029530">
    <property type="protein sequence ID" value="GFR32432.1"/>
    <property type="molecule type" value="Genomic_DNA"/>
</dbReference>
<feature type="domain" description="TIR" evidence="6">
    <location>
        <begin position="1045"/>
        <end position="1188"/>
    </location>
</feature>
<evidence type="ECO:0000313" key="9">
    <source>
        <dbReference type="Proteomes" id="UP000887116"/>
    </source>
</evidence>
<gene>
    <name evidence="8" type="primary">neur</name>
    <name evidence="8" type="ORF">TNCT_287021</name>
</gene>
<dbReference type="Gene3D" id="2.60.120.920">
    <property type="match status" value="1"/>
</dbReference>
<dbReference type="Gene3D" id="3.40.50.10140">
    <property type="entry name" value="Toll/interleukin-1 receptor homology (TIR) domain"/>
    <property type="match status" value="1"/>
</dbReference>
<keyword evidence="1" id="KW-0479">Metal-binding</keyword>
<feature type="domain" description="Death" evidence="5">
    <location>
        <begin position="971"/>
        <end position="1040"/>
    </location>
</feature>
<evidence type="ECO:0000256" key="2">
    <source>
        <dbReference type="ARBA" id="ARBA00022737"/>
    </source>
</evidence>
<dbReference type="SUPFAM" id="SSF52200">
    <property type="entry name" value="Toll/Interleukin receptor TIR domain"/>
    <property type="match status" value="1"/>
</dbReference>
<dbReference type="GO" id="GO:0007165">
    <property type="term" value="P:signal transduction"/>
    <property type="evidence" value="ECO:0007669"/>
    <property type="project" value="InterPro"/>
</dbReference>
<evidence type="ECO:0000259" key="7">
    <source>
        <dbReference type="PROSITE" id="PS51065"/>
    </source>
</evidence>
<dbReference type="InterPro" id="IPR043136">
    <property type="entry name" value="B30.2/SPRY_sf"/>
</dbReference>
<dbReference type="PANTHER" id="PTHR47508">
    <property type="entry name" value="SAM DOMAIN-CONTAINING PROTEIN-RELATED"/>
    <property type="match status" value="1"/>
</dbReference>
<dbReference type="SMART" id="SM00005">
    <property type="entry name" value="DEATH"/>
    <property type="match status" value="1"/>
</dbReference>
<keyword evidence="9" id="KW-1185">Reference proteome</keyword>
<evidence type="ECO:0000256" key="3">
    <source>
        <dbReference type="ARBA" id="ARBA00022771"/>
    </source>
</evidence>
<dbReference type="InterPro" id="IPR006573">
    <property type="entry name" value="NHR_dom"/>
</dbReference>
<sequence>MKFHSVHGCNVVIDEGGSRASRTSSFCDGITFSNKPLAINSRISLHLGANEDWTGALRIGVTTHDPASLANKKLPRYVCPDLTSKSGFWARPLPETWAKHGNRLTFYVNCKGQLHLFVNNDHKGTILAGLPLKEQLWILLDLYGISVSAKFVSNSGSAPTEVIARGPEAVEAYQHALSHGSTPYYHTRLALIGPPDGKKTLLKKLLVKPCESFESEHEGIDTISVCQTSENSNGQPWTLVKAKNKGSAEDTNDIEQEEIVEENSEKIDDESSLVISADEEYFKAIAINIVKEMILQRKRSKEKEDRKKTPGVKSTFRLQSSLSKIGTSRGMLKLEEGAKENTVSNENEELPDDLPRRVVELVETMLKESECKQIWEKKENEKQQAIDNAILTFNIWNYSGHAKYLFLHQLFLSPQTIYLFVFDLTQDLDSPIQNAEDYGLEFNPSCEISTLLLLHLWLEMIYVSLAHPKDEQNNQEQENTVPDLICTLFPPVLIVGIQEDSTTFDAAVEHQFNKIKESIQDKIYYRLVHPTFYYVGNPETMAVDSMILELRGKIQELALQLPHFGTEIPLKWMLFEQAVDRLIEREVYFADINKLAEVARLENIESDEEFYSMVHFYHHQGKIWHLGSEQFMGTDDVNGMVILKPQWFINYAYQLMNTDAYLSLKGDSAEISSHTNVIISKNFENLWPNAFHHTNILLDILNCLDVVCEIPEELTEADEEPNLPKYLIPWLMEPKMTDNSNTEGLILVLDFSGLLPVGFFTKFIVRLFRWSARHDWKGNSNLFSRRDEVPVDYNHSIRLQKIHGHRIQVTIIQRKYLDAEEGIKFSFPSPHICSKVRHLLERETENLRDIWYKRMSYSINIPCPCSIPCKLHEVKQCTDHQCMHLLPLNECLTNKVVECDYRLVKTDFIQKYFFSTSIEGDPIKYTNSIRLSMDGTSTPIGGNYFWNYADFSQEEAPWINVVGKMLIRANTGQDWIALAKRLGYSEREIRRFAEENIPPVSVLNNWIDSNGRTRYCIDLLITCLEQMSRQDVADYIFAELGPELPSPPVFISYQWESQETVLHLRRRIELAGFPCWMDVGNLQGGEALYGKIYEGINKAKVVLCCLTPRYVLSSLCTREMSLADVLRKPIVPIILEPMPWPPPGALALILSSLVYIDLCGIGGHGGNGKQSDWESRFSNIVERLSHFISPSFLSPLITIPSSERHVPSSPPVNIRNPEDFLDTVGQSDNQELIESDVVPLPYDTASETASVPDPSPVVWENPRRNRVVRCSVCTIL</sequence>
<keyword evidence="2" id="KW-0677">Repeat</keyword>
<dbReference type="GO" id="GO:0008270">
    <property type="term" value="F:zinc ion binding"/>
    <property type="evidence" value="ECO:0007669"/>
    <property type="project" value="UniProtKB-KW"/>
</dbReference>
<dbReference type="InterPro" id="IPR000488">
    <property type="entry name" value="Death_dom"/>
</dbReference>
<dbReference type="OrthoDB" id="6078042at2759"/>
<dbReference type="AlphaFoldDB" id="A0A8X6HYS6"/>
<reference evidence="8" key="1">
    <citation type="submission" date="2020-07" db="EMBL/GenBank/DDBJ databases">
        <title>Multicomponent nature underlies the extraordinary mechanical properties of spider dragline silk.</title>
        <authorList>
            <person name="Kono N."/>
            <person name="Nakamura H."/>
            <person name="Mori M."/>
            <person name="Yoshida Y."/>
            <person name="Ohtoshi R."/>
            <person name="Malay A.D."/>
            <person name="Moran D.A.P."/>
            <person name="Tomita M."/>
            <person name="Numata K."/>
            <person name="Arakawa K."/>
        </authorList>
    </citation>
    <scope>NUCLEOTIDE SEQUENCE</scope>
</reference>
<evidence type="ECO:0000256" key="1">
    <source>
        <dbReference type="ARBA" id="ARBA00022723"/>
    </source>
</evidence>
<dbReference type="PROSITE" id="PS50104">
    <property type="entry name" value="TIR"/>
    <property type="match status" value="1"/>
</dbReference>
<dbReference type="PANTHER" id="PTHR47508:SF1">
    <property type="entry name" value="NON-SPECIFIC SERINE_THREONINE PROTEIN KINASE"/>
    <property type="match status" value="1"/>
</dbReference>
<dbReference type="Proteomes" id="UP000887116">
    <property type="component" value="Unassembled WGS sequence"/>
</dbReference>
<organism evidence="8 9">
    <name type="scientific">Trichonephila clavata</name>
    <name type="common">Joro spider</name>
    <name type="synonym">Nephila clavata</name>
    <dbReference type="NCBI Taxonomy" id="2740835"/>
    <lineage>
        <taxon>Eukaryota</taxon>
        <taxon>Metazoa</taxon>
        <taxon>Ecdysozoa</taxon>
        <taxon>Arthropoda</taxon>
        <taxon>Chelicerata</taxon>
        <taxon>Arachnida</taxon>
        <taxon>Araneae</taxon>
        <taxon>Araneomorphae</taxon>
        <taxon>Entelegynae</taxon>
        <taxon>Araneoidea</taxon>
        <taxon>Nephilidae</taxon>
        <taxon>Trichonephila</taxon>
    </lineage>
</organism>
<feature type="domain" description="NHR" evidence="7">
    <location>
        <begin position="1"/>
        <end position="154"/>
    </location>
</feature>
<dbReference type="FunFam" id="2.60.120.920:FF:000005">
    <property type="entry name" value="Putative E3 ubiquitin-protein ligase NEURL1B"/>
    <property type="match status" value="1"/>
</dbReference>
<evidence type="ECO:0000259" key="6">
    <source>
        <dbReference type="PROSITE" id="PS50104"/>
    </source>
</evidence>
<dbReference type="PROSITE" id="PS51065">
    <property type="entry name" value="NHR"/>
    <property type="match status" value="1"/>
</dbReference>
<dbReference type="PROSITE" id="PS50017">
    <property type="entry name" value="DEATH_DOMAIN"/>
    <property type="match status" value="1"/>
</dbReference>
<name>A0A8X6HYS6_TRICU</name>